<feature type="domain" description="THIF-type NAD/FAD binding fold" evidence="1">
    <location>
        <begin position="6"/>
        <end position="226"/>
    </location>
</feature>
<proteinExistence type="predicted"/>
<evidence type="ECO:0000313" key="2">
    <source>
        <dbReference type="EMBL" id="UYP47020.1"/>
    </source>
</evidence>
<protein>
    <recommendedName>
        <fullName evidence="1">THIF-type NAD/FAD binding fold domain-containing protein</fullName>
    </recommendedName>
</protein>
<dbReference type="InterPro" id="IPR035985">
    <property type="entry name" value="Ubiquitin-activating_enz"/>
</dbReference>
<dbReference type="Gene3D" id="3.40.50.720">
    <property type="entry name" value="NAD(P)-binding Rossmann-like Domain"/>
    <property type="match status" value="1"/>
</dbReference>
<reference evidence="2" key="1">
    <citation type="submission" date="2022-09" db="EMBL/GenBank/DDBJ databases">
        <title>Actin cytoskeleton and complex cell architecture in an #Asgard archaeon.</title>
        <authorList>
            <person name="Ponce Toledo R.I."/>
            <person name="Schleper C."/>
            <person name="Rodrigues Oliveira T."/>
            <person name="Wollweber F."/>
            <person name="Xu J."/>
            <person name="Rittmann S."/>
            <person name="Klingl A."/>
            <person name="Pilhofer M."/>
        </authorList>
    </citation>
    <scope>NUCLEOTIDE SEQUENCE</scope>
    <source>
        <strain evidence="2">B-35</strain>
    </source>
</reference>
<dbReference type="InterPro" id="IPR029752">
    <property type="entry name" value="D-isomer_DH_CS1"/>
</dbReference>
<evidence type="ECO:0000259" key="1">
    <source>
        <dbReference type="Pfam" id="PF00899"/>
    </source>
</evidence>
<dbReference type="InterPro" id="IPR045886">
    <property type="entry name" value="ThiF/MoeB/HesA"/>
</dbReference>
<evidence type="ECO:0000313" key="3">
    <source>
        <dbReference type="Proteomes" id="UP001208689"/>
    </source>
</evidence>
<dbReference type="PANTHER" id="PTHR10953:SF102">
    <property type="entry name" value="ADENYLYLTRANSFERASE AND SULFURTRANSFERASE MOCS3"/>
    <property type="match status" value="1"/>
</dbReference>
<dbReference type="PROSITE" id="PS00065">
    <property type="entry name" value="D_2_HYDROXYACID_DH_1"/>
    <property type="match status" value="1"/>
</dbReference>
<organism evidence="2 3">
    <name type="scientific">Candidatus Lokiarchaeum ossiferum</name>
    <dbReference type="NCBI Taxonomy" id="2951803"/>
    <lineage>
        <taxon>Archaea</taxon>
        <taxon>Promethearchaeati</taxon>
        <taxon>Promethearchaeota</taxon>
        <taxon>Promethearchaeia</taxon>
        <taxon>Promethearchaeales</taxon>
        <taxon>Promethearchaeaceae</taxon>
        <taxon>Candidatus Lokiarchaeum</taxon>
    </lineage>
</organism>
<dbReference type="Proteomes" id="UP001208689">
    <property type="component" value="Chromosome"/>
</dbReference>
<gene>
    <name evidence="2" type="ORF">NEF87_003305</name>
</gene>
<dbReference type="SUPFAM" id="SSF69572">
    <property type="entry name" value="Activating enzymes of the ubiquitin-like proteins"/>
    <property type="match status" value="1"/>
</dbReference>
<dbReference type="InterPro" id="IPR000594">
    <property type="entry name" value="ThiF_NAD_FAD-bd"/>
</dbReference>
<keyword evidence="3" id="KW-1185">Reference proteome</keyword>
<dbReference type="EMBL" id="CP104013">
    <property type="protein sequence ID" value="UYP47020.1"/>
    <property type="molecule type" value="Genomic_DNA"/>
</dbReference>
<name>A0ABY6HU23_9ARCH</name>
<dbReference type="PANTHER" id="PTHR10953">
    <property type="entry name" value="UBIQUITIN-ACTIVATING ENZYME E1"/>
    <property type="match status" value="1"/>
</dbReference>
<accession>A0ABY6HU23</accession>
<dbReference type="Pfam" id="PF00899">
    <property type="entry name" value="ThiF"/>
    <property type="match status" value="1"/>
</dbReference>
<sequence length="285" mass="32173">MVEIKYDRQSRIPHWNQTALSDACVAVIGAGALGNHVCLGLIGLGIGTIKIYDFDDIEAHNLNRQSLFCEEDIGKNKAETLAYRLEKRNSNLMILGINEKIEEDTIAPVLRKVDLVIDCVDRIYVRRMMNRYCLRSNIPLIHGGISWCGGQVGILTRTTPCINCIYPESLQIEELKSVTSCIHKPEPSVVYISQIIAGLMVESVRRALMPFPSEKSLGSQLYKVDFRLDQPFYFEKIFRKVDCECTSILKQVDPSILEQEMIEKANQQSQESLDIASALRDGISF</sequence>